<accession>A0A1H4A2M9</accession>
<dbReference type="PANTHER" id="PTHR43280:SF2">
    <property type="entry name" value="HTH-TYPE TRANSCRIPTIONAL REGULATOR EXSA"/>
    <property type="match status" value="1"/>
</dbReference>
<evidence type="ECO:0000256" key="2">
    <source>
        <dbReference type="ARBA" id="ARBA00023125"/>
    </source>
</evidence>
<dbReference type="SUPFAM" id="SSF46689">
    <property type="entry name" value="Homeodomain-like"/>
    <property type="match status" value="2"/>
</dbReference>
<evidence type="ECO:0000313" key="5">
    <source>
        <dbReference type="EMBL" id="SEA30068.1"/>
    </source>
</evidence>
<dbReference type="Proteomes" id="UP000199394">
    <property type="component" value="Unassembled WGS sequence"/>
</dbReference>
<dbReference type="PROSITE" id="PS00041">
    <property type="entry name" value="HTH_ARAC_FAMILY_1"/>
    <property type="match status" value="1"/>
</dbReference>
<dbReference type="RefSeq" id="WP_090306121.1">
    <property type="nucleotide sequence ID" value="NZ_FNRK01000007.1"/>
</dbReference>
<gene>
    <name evidence="5" type="ORF">SAMN04515656_10758</name>
</gene>
<feature type="domain" description="HTH araC/xylS-type" evidence="4">
    <location>
        <begin position="339"/>
        <end position="437"/>
    </location>
</feature>
<name>A0A1H4A2M9_9FIRM</name>
<protein>
    <submittedName>
        <fullName evidence="5">Helix-turn-helix domain-containing protein</fullName>
    </submittedName>
</protein>
<keyword evidence="2" id="KW-0238">DNA-binding</keyword>
<dbReference type="STRING" id="81409.SAMN04515656_10758"/>
<reference evidence="5 6" key="1">
    <citation type="submission" date="2016-10" db="EMBL/GenBank/DDBJ databases">
        <authorList>
            <person name="de Groot N.N."/>
        </authorList>
    </citation>
    <scope>NUCLEOTIDE SEQUENCE [LARGE SCALE GENOMIC DNA]</scope>
    <source>
        <strain evidence="5 6">SR12</strain>
    </source>
</reference>
<sequence length="438" mass="50330">MNDYNHARNQENRKKLLQLVDKDFLKQILDAFSAATGLTANIVDVEGKSIFSAEDSQKNCDFCKIIRRAEREKGVDRCQGAYARAGKQAAIFNEPYIFRCPAGLIEWAAPIIIDEENLGTIICGQILMWDPEAFFWIELEEMNTGVVDDLAPLFEAAKELQVISGDKVQHAAFLLYIIANFIVRSAFEQRNQQKELKIQHSLLNQEIQTRKELEKQLNSQSLNFYMEKENALIGKINIGDYEECLKLYKVMLSDIFSEHTGDLGTIRARVCDLTVAVSRSMITKGVEPQQSIVINTEFFKELHHCYDIGEIYDAAVKLVQTYIKKLERQGKNKNKSAIQGIKGYIRNHYKQNLTLEEIVDSVYLSPYYACRIFKESEGITVMDYVTMVRLEEAKKMLSNTKYKIDEIATILGYKDASYFSKVFRKNLNMTPTQFRNSQ</sequence>
<dbReference type="Pfam" id="PF10114">
    <property type="entry name" value="PocR"/>
    <property type="match status" value="1"/>
</dbReference>
<proteinExistence type="predicted"/>
<dbReference type="InterPro" id="IPR018060">
    <property type="entry name" value="HTH_AraC"/>
</dbReference>
<evidence type="ECO:0000259" key="4">
    <source>
        <dbReference type="PROSITE" id="PS01124"/>
    </source>
</evidence>
<dbReference type="PANTHER" id="PTHR43280">
    <property type="entry name" value="ARAC-FAMILY TRANSCRIPTIONAL REGULATOR"/>
    <property type="match status" value="1"/>
</dbReference>
<dbReference type="Gene3D" id="1.10.10.60">
    <property type="entry name" value="Homeodomain-like"/>
    <property type="match status" value="2"/>
</dbReference>
<dbReference type="InterPro" id="IPR020449">
    <property type="entry name" value="Tscrpt_reg_AraC-type_HTH"/>
</dbReference>
<keyword evidence="1" id="KW-0805">Transcription regulation</keyword>
<dbReference type="PROSITE" id="PS01124">
    <property type="entry name" value="HTH_ARAC_FAMILY_2"/>
    <property type="match status" value="1"/>
</dbReference>
<dbReference type="InterPro" id="IPR018062">
    <property type="entry name" value="HTH_AraC-typ_CS"/>
</dbReference>
<keyword evidence="3" id="KW-0804">Transcription</keyword>
<dbReference type="GO" id="GO:0003700">
    <property type="term" value="F:DNA-binding transcription factor activity"/>
    <property type="evidence" value="ECO:0007669"/>
    <property type="project" value="InterPro"/>
</dbReference>
<dbReference type="AlphaFoldDB" id="A0A1H4A2M9"/>
<dbReference type="EMBL" id="FNRK01000007">
    <property type="protein sequence ID" value="SEA30068.1"/>
    <property type="molecule type" value="Genomic_DNA"/>
</dbReference>
<evidence type="ECO:0000256" key="3">
    <source>
        <dbReference type="ARBA" id="ARBA00023163"/>
    </source>
</evidence>
<dbReference type="OrthoDB" id="1410840at2"/>
<dbReference type="SMART" id="SM00342">
    <property type="entry name" value="HTH_ARAC"/>
    <property type="match status" value="1"/>
</dbReference>
<dbReference type="PRINTS" id="PR00032">
    <property type="entry name" value="HTHARAC"/>
</dbReference>
<keyword evidence="6" id="KW-1185">Reference proteome</keyword>
<evidence type="ECO:0000256" key="1">
    <source>
        <dbReference type="ARBA" id="ARBA00023015"/>
    </source>
</evidence>
<dbReference type="GO" id="GO:0043565">
    <property type="term" value="F:sequence-specific DNA binding"/>
    <property type="evidence" value="ECO:0007669"/>
    <property type="project" value="InterPro"/>
</dbReference>
<evidence type="ECO:0000313" key="6">
    <source>
        <dbReference type="Proteomes" id="UP000199394"/>
    </source>
</evidence>
<dbReference type="InterPro" id="IPR018771">
    <property type="entry name" value="PocR_dom"/>
</dbReference>
<dbReference type="Pfam" id="PF12833">
    <property type="entry name" value="HTH_18"/>
    <property type="match status" value="1"/>
</dbReference>
<organism evidence="5 6">
    <name type="scientific">Eubacterium aggregans</name>
    <dbReference type="NCBI Taxonomy" id="81409"/>
    <lineage>
        <taxon>Bacteria</taxon>
        <taxon>Bacillati</taxon>
        <taxon>Bacillota</taxon>
        <taxon>Clostridia</taxon>
        <taxon>Eubacteriales</taxon>
        <taxon>Eubacteriaceae</taxon>
        <taxon>Eubacterium</taxon>
    </lineage>
</organism>
<dbReference type="InterPro" id="IPR009057">
    <property type="entry name" value="Homeodomain-like_sf"/>
</dbReference>